<reference evidence="4" key="2">
    <citation type="submission" date="2021-04" db="EMBL/GenBank/DDBJ databases">
        <authorList>
            <person name="Karlyshev A.V."/>
        </authorList>
    </citation>
    <scope>NUCLEOTIDE SEQUENCE</scope>
    <source>
        <strain evidence="4">LMG 29479</strain>
    </source>
</reference>
<dbReference type="AlphaFoldDB" id="A0A8J7VTI8"/>
<feature type="chain" id="PRO_5042774204" evidence="2">
    <location>
        <begin position="26"/>
        <end position="664"/>
    </location>
</feature>
<dbReference type="InterPro" id="IPR039329">
    <property type="entry name" value="SIAE"/>
</dbReference>
<protein>
    <submittedName>
        <fullName evidence="4">Beta galactosidase jelly roll domain-containing protein</fullName>
    </submittedName>
</protein>
<feature type="domain" description="Sialate O-acetylesterase" evidence="3">
    <location>
        <begin position="110"/>
        <end position="214"/>
    </location>
</feature>
<gene>
    <name evidence="5" type="ORF">KB893_015595</name>
    <name evidence="4" type="ORF">KB893_10360</name>
</gene>
<dbReference type="Pfam" id="PF03629">
    <property type="entry name" value="SASA"/>
    <property type="match status" value="2"/>
</dbReference>
<dbReference type="Proteomes" id="UP000675747">
    <property type="component" value="Unassembled WGS sequence"/>
</dbReference>
<dbReference type="InterPro" id="IPR008979">
    <property type="entry name" value="Galactose-bd-like_sf"/>
</dbReference>
<evidence type="ECO:0000313" key="6">
    <source>
        <dbReference type="Proteomes" id="UP000675747"/>
    </source>
</evidence>
<dbReference type="SUPFAM" id="SSF52266">
    <property type="entry name" value="SGNH hydrolase"/>
    <property type="match status" value="1"/>
</dbReference>
<sequence length="664" mass="70054">MSMSHRLLLGAGLALGLSAALPARAADAPLLHALFADHAVLQRDAAVPVWGQARPGEEVVVAVAGHEVRARADAGGAWRLVLPKLDAGGPYTLTARAGGRTQAVEDVLVGDVWLCAGQSNMELQVHRSLDSRAEIAGADNDRIRLFTVPKAGEPAPRDTFSETVRWQPVTPDAVRDFSAACYYFARELQATHDVPMGLVNAAWGGSRIQAWMSADALRDVGGEEAGLDVLARYATDPVAAVGQWGEVWAGWWRGRPGIGAGDRPWEPDAGTGGWRDAPAQLGPWERWDEPELAAFDGMLWYRTTVTLTAAQAAQDAVLALGPADEIDMTWVNGRAVGSTYGAGDARAYPLPSGLLHAGANTVVVNVLDTYRDGGLAGPASLHALRLADGSTVPLDGGWRYRSVPEEVGSPPRAPWQSAAGLSTLHNGMIAPLGHAALAGAVWYQGESNTFEPDRYATLLRGLRADWRARFGSPRLPFLIAQLANYGEAPTAPGESDWAALRDAQRAVAADDGHSALAVAIDIGERHDIHPANKQDLGRRLARAARAAAFDEDLAPSGPVAVSARREGDAVLVVFDDVEDGLVAYGGTGPVGFELCGATAGSCRYVDAHIQGDRVRLTGADAGAATRVRYGWADSPVVTLYDGAGVPAGPFQLPVRPASSDERAR</sequence>
<proteinExistence type="predicted"/>
<feature type="signal peptide" evidence="2">
    <location>
        <begin position="1"/>
        <end position="25"/>
    </location>
</feature>
<dbReference type="GO" id="GO:0005975">
    <property type="term" value="P:carbohydrate metabolic process"/>
    <property type="evidence" value="ECO:0007669"/>
    <property type="project" value="TreeGrafter"/>
</dbReference>
<organism evidence="4">
    <name type="scientific">Coralloluteibacterium stylophorae</name>
    <dbReference type="NCBI Taxonomy" id="1776034"/>
    <lineage>
        <taxon>Bacteria</taxon>
        <taxon>Pseudomonadati</taxon>
        <taxon>Pseudomonadota</taxon>
        <taxon>Gammaproteobacteria</taxon>
        <taxon>Lysobacterales</taxon>
        <taxon>Lysobacteraceae</taxon>
        <taxon>Coralloluteibacterium</taxon>
    </lineage>
</organism>
<dbReference type="EMBL" id="JAGQFT010000083">
    <property type="protein sequence ID" value="MBR0562915.1"/>
    <property type="molecule type" value="Genomic_DNA"/>
</dbReference>
<comment type="caution">
    <text evidence="4">The sequence shown here is derived from an EMBL/GenBank/DDBJ whole genome shotgun (WGS) entry which is preliminary data.</text>
</comment>
<dbReference type="PROSITE" id="PS51318">
    <property type="entry name" value="TAT"/>
    <property type="match status" value="1"/>
</dbReference>
<dbReference type="GO" id="GO:0001681">
    <property type="term" value="F:sialate O-acetylesterase activity"/>
    <property type="evidence" value="ECO:0007669"/>
    <property type="project" value="InterPro"/>
</dbReference>
<keyword evidence="1" id="KW-0378">Hydrolase</keyword>
<dbReference type="SUPFAM" id="SSF49785">
    <property type="entry name" value="Galactose-binding domain-like"/>
    <property type="match status" value="1"/>
</dbReference>
<dbReference type="Gene3D" id="2.60.40.10">
    <property type="entry name" value="Immunoglobulins"/>
    <property type="match status" value="1"/>
</dbReference>
<dbReference type="InterPro" id="IPR013783">
    <property type="entry name" value="Ig-like_fold"/>
</dbReference>
<name>A0A8J7VTI8_9GAMM</name>
<dbReference type="EMBL" id="JAGQFT020000012">
    <property type="protein sequence ID" value="MBS7458563.1"/>
    <property type="molecule type" value="Genomic_DNA"/>
</dbReference>
<evidence type="ECO:0000313" key="5">
    <source>
        <dbReference type="EMBL" id="MBS7458563.1"/>
    </source>
</evidence>
<keyword evidence="6" id="KW-1185">Reference proteome</keyword>
<feature type="domain" description="Sialate O-acetylesterase" evidence="3">
    <location>
        <begin position="423"/>
        <end position="544"/>
    </location>
</feature>
<evidence type="ECO:0000256" key="2">
    <source>
        <dbReference type="SAM" id="SignalP"/>
    </source>
</evidence>
<evidence type="ECO:0000256" key="1">
    <source>
        <dbReference type="ARBA" id="ARBA00022801"/>
    </source>
</evidence>
<dbReference type="InterPro" id="IPR005181">
    <property type="entry name" value="SASA"/>
</dbReference>
<keyword evidence="2" id="KW-0732">Signal</keyword>
<reference evidence="5 6" key="1">
    <citation type="journal article" date="2021" name="Microbiol. Resour. Announc.">
        <title>Draft Genome Sequence of Coralloluteibacterium stylophorae LMG 29479T.</title>
        <authorList>
            <person name="Karlyshev A.V."/>
            <person name="Kudryashova E.B."/>
            <person name="Ariskina E.V."/>
            <person name="Conroy A.P."/>
            <person name="Abidueva E.Y."/>
        </authorList>
    </citation>
    <scope>NUCLEOTIDE SEQUENCE [LARGE SCALE GENOMIC DNA]</scope>
    <source>
        <strain evidence="5 6">LMG 29479</strain>
    </source>
</reference>
<dbReference type="InterPro" id="IPR006311">
    <property type="entry name" value="TAT_signal"/>
</dbReference>
<dbReference type="PANTHER" id="PTHR22901:SF0">
    <property type="entry name" value="SIALATE O-ACETYLESTERASE"/>
    <property type="match status" value="1"/>
</dbReference>
<evidence type="ECO:0000259" key="3">
    <source>
        <dbReference type="Pfam" id="PF03629"/>
    </source>
</evidence>
<dbReference type="Gene3D" id="3.40.50.1110">
    <property type="entry name" value="SGNH hydrolase"/>
    <property type="match status" value="2"/>
</dbReference>
<dbReference type="PANTHER" id="PTHR22901">
    <property type="entry name" value="SIALATE O-ACETYLESTERASE"/>
    <property type="match status" value="1"/>
</dbReference>
<dbReference type="InterPro" id="IPR036514">
    <property type="entry name" value="SGNH_hydro_sf"/>
</dbReference>
<accession>A0A8J7VTI8</accession>
<evidence type="ECO:0000313" key="4">
    <source>
        <dbReference type="EMBL" id="MBR0562915.1"/>
    </source>
</evidence>